<dbReference type="InterPro" id="IPR036661">
    <property type="entry name" value="Luciferase-like_sf"/>
</dbReference>
<dbReference type="PANTHER" id="PTHR30011">
    <property type="entry name" value="ALKANESULFONATE MONOOXYGENASE-RELATED"/>
    <property type="match status" value="1"/>
</dbReference>
<dbReference type="GO" id="GO:0004497">
    <property type="term" value="F:monooxygenase activity"/>
    <property type="evidence" value="ECO:0007669"/>
    <property type="project" value="UniProtKB-KW"/>
</dbReference>
<dbReference type="PANTHER" id="PTHR30011:SF16">
    <property type="entry name" value="C2H2 FINGER DOMAIN TRANSCRIPTION FACTOR (EUROFUNG)-RELATED"/>
    <property type="match status" value="1"/>
</dbReference>
<evidence type="ECO:0000256" key="4">
    <source>
        <dbReference type="ARBA" id="ARBA00023033"/>
    </source>
</evidence>
<dbReference type="Gene3D" id="3.20.20.30">
    <property type="entry name" value="Luciferase-like domain"/>
    <property type="match status" value="1"/>
</dbReference>
<dbReference type="RefSeq" id="WP_166953877.1">
    <property type="nucleotide sequence ID" value="NZ_JAASQI010000006.1"/>
</dbReference>
<keyword evidence="2" id="KW-0288">FMN</keyword>
<comment type="similarity">
    <text evidence="5">Belongs to the NtaA/SnaA/DszA monooxygenase family.</text>
</comment>
<dbReference type="InterPro" id="IPR011251">
    <property type="entry name" value="Luciferase-like_dom"/>
</dbReference>
<keyword evidence="1" id="KW-0285">Flavoprotein</keyword>
<gene>
    <name evidence="7" type="ORF">FHS82_002835</name>
</gene>
<evidence type="ECO:0000259" key="6">
    <source>
        <dbReference type="Pfam" id="PF00296"/>
    </source>
</evidence>
<dbReference type="PIRSF" id="PIRSF000337">
    <property type="entry name" value="NTA_MOA"/>
    <property type="match status" value="1"/>
</dbReference>
<evidence type="ECO:0000256" key="2">
    <source>
        <dbReference type="ARBA" id="ARBA00022643"/>
    </source>
</evidence>
<dbReference type="EMBL" id="JAASQI010000006">
    <property type="protein sequence ID" value="NIJ58980.1"/>
    <property type="molecule type" value="Genomic_DNA"/>
</dbReference>
<evidence type="ECO:0000256" key="1">
    <source>
        <dbReference type="ARBA" id="ARBA00022630"/>
    </source>
</evidence>
<feature type="domain" description="Luciferase-like" evidence="6">
    <location>
        <begin position="39"/>
        <end position="390"/>
    </location>
</feature>
<keyword evidence="4 7" id="KW-0503">Monooxygenase</keyword>
<evidence type="ECO:0000313" key="8">
    <source>
        <dbReference type="Proteomes" id="UP001429580"/>
    </source>
</evidence>
<dbReference type="InterPro" id="IPR051260">
    <property type="entry name" value="Diverse_substr_monoxygenases"/>
</dbReference>
<evidence type="ECO:0000256" key="5">
    <source>
        <dbReference type="ARBA" id="ARBA00033748"/>
    </source>
</evidence>
<dbReference type="SUPFAM" id="SSF51679">
    <property type="entry name" value="Bacterial luciferase-like"/>
    <property type="match status" value="1"/>
</dbReference>
<keyword evidence="3" id="KW-0560">Oxidoreductase</keyword>
<dbReference type="Pfam" id="PF00296">
    <property type="entry name" value="Bac_luciferase"/>
    <property type="match status" value="1"/>
</dbReference>
<name>A0ABX0V419_9HYPH</name>
<organism evidence="7 8">
    <name type="scientific">Pseudochelatococcus lubricantis</name>
    <dbReference type="NCBI Taxonomy" id="1538102"/>
    <lineage>
        <taxon>Bacteria</taxon>
        <taxon>Pseudomonadati</taxon>
        <taxon>Pseudomonadota</taxon>
        <taxon>Alphaproteobacteria</taxon>
        <taxon>Hyphomicrobiales</taxon>
        <taxon>Chelatococcaceae</taxon>
        <taxon>Pseudochelatococcus</taxon>
    </lineage>
</organism>
<dbReference type="NCBIfam" id="TIGR03860">
    <property type="entry name" value="FMN_nitrolo"/>
    <property type="match status" value="1"/>
</dbReference>
<protein>
    <submittedName>
        <fullName evidence="7">FMN-dependent oxidoreductase (Nitrilotriacetate monooxygenase family)</fullName>
    </submittedName>
</protein>
<proteinExistence type="inferred from homology"/>
<evidence type="ECO:0000313" key="7">
    <source>
        <dbReference type="EMBL" id="NIJ58980.1"/>
    </source>
</evidence>
<sequence>MSDQQTSARRQLNLNLFIYPGGHHEAAWRYKDSDLEHLLDIGYYIDLARQAEAAKFDGIFFADGPALADNIRYASRFRLEPLTWLSAIAAATQRIGLIATASTTYYEPYNLARLFASLDHISKGRAGWNIVTTGAEQAAANFGLASHPAHSERYSRAREFVEVIGKLWDSWEDGAIVADRASGVFADTDKIHTIDHIGRYFNVRGPFNSPRTPQGRPVYVQAGSSADGRAFAAQYAEAIFTAHQTLSNAQEFYKDIKTQARSLGRNPDHVKVLPGISPFIGATEAQARALYDEFNELTQPAYSLGLLSRLLGVDVSGYDIDAPFPREIIPAEGERTVASRFKVVVDIIERENPTIRQLTHRLAGARGHWVAVGTPEQIADNIQTWFENGAADGFNVMPPWLTGGFDIFAQEVVPILRRRGLFREEYTGTTLREHYGLPRPESRFSFPVRETA</sequence>
<dbReference type="CDD" id="cd01095">
    <property type="entry name" value="Nitrilotriacetate_monoxgenase"/>
    <property type="match status" value="1"/>
</dbReference>
<accession>A0ABX0V419</accession>
<evidence type="ECO:0000256" key="3">
    <source>
        <dbReference type="ARBA" id="ARBA00023002"/>
    </source>
</evidence>
<dbReference type="Proteomes" id="UP001429580">
    <property type="component" value="Unassembled WGS sequence"/>
</dbReference>
<comment type="caution">
    <text evidence="7">The sequence shown here is derived from an EMBL/GenBank/DDBJ whole genome shotgun (WGS) entry which is preliminary data.</text>
</comment>
<keyword evidence="8" id="KW-1185">Reference proteome</keyword>
<reference evidence="7 8" key="1">
    <citation type="submission" date="2020-03" db="EMBL/GenBank/DDBJ databases">
        <title>Genomic Encyclopedia of Type Strains, Phase IV (KMG-IV): sequencing the most valuable type-strain genomes for metagenomic binning, comparative biology and taxonomic classification.</title>
        <authorList>
            <person name="Goeker M."/>
        </authorList>
    </citation>
    <scope>NUCLEOTIDE SEQUENCE [LARGE SCALE GENOMIC DNA]</scope>
    <source>
        <strain evidence="7 8">DSM 103870</strain>
    </source>
</reference>
<dbReference type="InterPro" id="IPR016215">
    <property type="entry name" value="NTA_MOA"/>
</dbReference>